<evidence type="ECO:0000313" key="4">
    <source>
        <dbReference type="EMBL" id="KTR07218.1"/>
    </source>
</evidence>
<name>A0A175RV85_9MICO</name>
<dbReference type="PRINTS" id="PR00081">
    <property type="entry name" value="GDHRDH"/>
</dbReference>
<evidence type="ECO:0000256" key="2">
    <source>
        <dbReference type="ARBA" id="ARBA00023002"/>
    </source>
</evidence>
<dbReference type="Pfam" id="PF00106">
    <property type="entry name" value="adh_short"/>
    <property type="match status" value="1"/>
</dbReference>
<dbReference type="GO" id="GO:0016491">
    <property type="term" value="F:oxidoreductase activity"/>
    <property type="evidence" value="ECO:0007669"/>
    <property type="project" value="UniProtKB-KW"/>
</dbReference>
<dbReference type="PATRIC" id="fig|33881.3.peg.1923"/>
<dbReference type="PROSITE" id="PS00061">
    <property type="entry name" value="ADH_SHORT"/>
    <property type="match status" value="1"/>
</dbReference>
<dbReference type="InterPro" id="IPR036291">
    <property type="entry name" value="NAD(P)-bd_dom_sf"/>
</dbReference>
<evidence type="ECO:0000256" key="3">
    <source>
        <dbReference type="RuleBase" id="RU000363"/>
    </source>
</evidence>
<evidence type="ECO:0000256" key="1">
    <source>
        <dbReference type="ARBA" id="ARBA00006484"/>
    </source>
</evidence>
<dbReference type="EMBL" id="LDQC01000042">
    <property type="protein sequence ID" value="KTR07218.1"/>
    <property type="molecule type" value="Genomic_DNA"/>
</dbReference>
<dbReference type="SUPFAM" id="SSF51735">
    <property type="entry name" value="NAD(P)-binding Rossmann-fold domains"/>
    <property type="match status" value="1"/>
</dbReference>
<dbReference type="Proteomes" id="UP000078252">
    <property type="component" value="Unassembled WGS sequence"/>
</dbReference>
<dbReference type="OrthoDB" id="9792003at2"/>
<proteinExistence type="inferred from homology"/>
<dbReference type="PRINTS" id="PR00080">
    <property type="entry name" value="SDRFAMILY"/>
</dbReference>
<comment type="caution">
    <text evidence="4">The sequence shown here is derived from an EMBL/GenBank/DDBJ whole genome shotgun (WGS) entry which is preliminary data.</text>
</comment>
<keyword evidence="2" id="KW-0560">Oxidoreductase</keyword>
<reference evidence="4 5" key="1">
    <citation type="journal article" date="2016" name="Front. Microbiol.">
        <title>Genomic Resource of Rice Seed Associated Bacteria.</title>
        <authorList>
            <person name="Midha S."/>
            <person name="Bansal K."/>
            <person name="Sharma S."/>
            <person name="Kumar N."/>
            <person name="Patil P.P."/>
            <person name="Chaudhry V."/>
            <person name="Patil P.B."/>
        </authorList>
    </citation>
    <scope>NUCLEOTIDE SEQUENCE [LARGE SCALE GENOMIC DNA]</scope>
    <source>
        <strain evidence="4 5">NS184</strain>
    </source>
</reference>
<dbReference type="AlphaFoldDB" id="A0A175RV85"/>
<dbReference type="InterPro" id="IPR051687">
    <property type="entry name" value="Peroxisomal_Beta-Oxidation"/>
</dbReference>
<comment type="similarity">
    <text evidence="1 3">Belongs to the short-chain dehydrogenases/reductases (SDR) family.</text>
</comment>
<dbReference type="PANTHER" id="PTHR45024">
    <property type="entry name" value="DEHYDROGENASES, SHORT CHAIN"/>
    <property type="match status" value="1"/>
</dbReference>
<sequence>MSAVSFTGRVAVVTGAGGGLGRAHALELASRGAKVVINDLGGDISGENGGTAMADQVADEIRAAGGEAVSNYDSVATPEGGQAIVQTALDAFGKIDILVNNAGNIRNAAFTDLTPAAIDALLAVHVNGAFYVTQPAFANMRENGYGRIVFTSSAAGLFGSIQQANYAAAKGGVFGLANVVALEGAPHGILANTILPAAVSRMGADMNADQFVGMPTTPAHAEPEMISALVAYLASESNTRSHELYSIARGRYARVFMGVTPGWHVTADEPVATPDDVAAHIDRIRDLDGYAIPGSMNEEFALVR</sequence>
<dbReference type="PANTHER" id="PTHR45024:SF2">
    <property type="entry name" value="SCP2 DOMAIN-CONTAINING PROTEIN"/>
    <property type="match status" value="1"/>
</dbReference>
<organism evidence="4 5">
    <name type="scientific">Curtobacterium luteum</name>
    <dbReference type="NCBI Taxonomy" id="33881"/>
    <lineage>
        <taxon>Bacteria</taxon>
        <taxon>Bacillati</taxon>
        <taxon>Actinomycetota</taxon>
        <taxon>Actinomycetes</taxon>
        <taxon>Micrococcales</taxon>
        <taxon>Microbacteriaceae</taxon>
        <taxon>Curtobacterium</taxon>
    </lineage>
</organism>
<protein>
    <submittedName>
        <fullName evidence="4">Short-chain dehydrogenase</fullName>
    </submittedName>
</protein>
<accession>A0A175RV85</accession>
<evidence type="ECO:0000313" key="5">
    <source>
        <dbReference type="Proteomes" id="UP000078252"/>
    </source>
</evidence>
<dbReference type="STRING" id="33881.NS184_08005"/>
<dbReference type="Gene3D" id="3.40.50.720">
    <property type="entry name" value="NAD(P)-binding Rossmann-like Domain"/>
    <property type="match status" value="2"/>
</dbReference>
<gene>
    <name evidence="4" type="ORF">NS184_08005</name>
</gene>
<dbReference type="InterPro" id="IPR002347">
    <property type="entry name" value="SDR_fam"/>
</dbReference>
<dbReference type="InterPro" id="IPR020904">
    <property type="entry name" value="Sc_DH/Rdtase_CS"/>
</dbReference>